<dbReference type="PRINTS" id="PR00061">
    <property type="entry name" value="RIBOSOMALL19"/>
</dbReference>
<dbReference type="GO" id="GO:0006412">
    <property type="term" value="P:translation"/>
    <property type="evidence" value="ECO:0007669"/>
    <property type="project" value="InterPro"/>
</dbReference>
<evidence type="ECO:0000256" key="2">
    <source>
        <dbReference type="ARBA" id="ARBA00022980"/>
    </source>
</evidence>
<dbReference type="Proteomes" id="UP000235392">
    <property type="component" value="Unassembled WGS sequence"/>
</dbReference>
<dbReference type="Gene3D" id="2.30.30.790">
    <property type="match status" value="1"/>
</dbReference>
<accession>A0A2N5RZE1</accession>
<dbReference type="PANTHER" id="PTHR15680:SF9">
    <property type="entry name" value="LARGE RIBOSOMAL SUBUNIT PROTEIN BL19M"/>
    <property type="match status" value="1"/>
</dbReference>
<evidence type="ECO:0000256" key="1">
    <source>
        <dbReference type="ARBA" id="ARBA00005781"/>
    </source>
</evidence>
<evidence type="ECO:0000313" key="6">
    <source>
        <dbReference type="EMBL" id="PLW29539.1"/>
    </source>
</evidence>
<evidence type="ECO:0008006" key="8">
    <source>
        <dbReference type="Google" id="ProtNLM"/>
    </source>
</evidence>
<evidence type="ECO:0000313" key="5">
    <source>
        <dbReference type="EMBL" id="PLW06353.1"/>
    </source>
</evidence>
<evidence type="ECO:0000313" key="7">
    <source>
        <dbReference type="Proteomes" id="UP000235392"/>
    </source>
</evidence>
<dbReference type="InterPro" id="IPR038657">
    <property type="entry name" value="Ribosomal_bL19_sf"/>
</dbReference>
<keyword evidence="2" id="KW-0689">Ribosomal protein</keyword>
<dbReference type="Pfam" id="PF01245">
    <property type="entry name" value="Ribosomal_L19"/>
    <property type="match status" value="1"/>
</dbReference>
<dbReference type="GO" id="GO:0003735">
    <property type="term" value="F:structural constituent of ribosome"/>
    <property type="evidence" value="ECO:0007669"/>
    <property type="project" value="InterPro"/>
</dbReference>
<dbReference type="EMBL" id="PGCI01000327">
    <property type="protein sequence ID" value="PLW29539.1"/>
    <property type="molecule type" value="Genomic_DNA"/>
</dbReference>
<feature type="region of interest" description="Disordered" evidence="4">
    <location>
        <begin position="1"/>
        <end position="23"/>
    </location>
</feature>
<evidence type="ECO:0000256" key="4">
    <source>
        <dbReference type="SAM" id="MobiDB-lite"/>
    </source>
</evidence>
<protein>
    <recommendedName>
        <fullName evidence="8">Ribosomal protein L19</fullName>
    </recommendedName>
</protein>
<comment type="similarity">
    <text evidence="1">Belongs to the bacterial ribosomal protein bL19 family.</text>
</comment>
<dbReference type="AlphaFoldDB" id="A0A2N5RZE1"/>
<dbReference type="EMBL" id="PGCI01001228">
    <property type="protein sequence ID" value="PLW06353.1"/>
    <property type="molecule type" value="Genomic_DNA"/>
</dbReference>
<name>A0A2N5RZE1_9BASI</name>
<dbReference type="GO" id="GO:0005762">
    <property type="term" value="C:mitochondrial large ribosomal subunit"/>
    <property type="evidence" value="ECO:0007669"/>
    <property type="project" value="TreeGrafter"/>
</dbReference>
<dbReference type="InterPro" id="IPR008991">
    <property type="entry name" value="Translation_prot_SH3-like_sf"/>
</dbReference>
<sequence>MRRGPEWRGSASSPGVPGAGGGSHFHIENCQELLPSVLTSLAPSSFMFATRPLIQRLPKACPHARLRPEASSLHQLSRHRHLTTTSEVQPRPEPGSSSSSATPRAYPFSEAVISSPKAIPYEQQLGLMGNVEKKLISSGVNQEFHNFFRKNHPDSVRPLSIIRVESYTNAARTTSNVFTGVLMAVRRRGTETSFRLRTILERVGVEMKFSVFSPVIKNISVIKRAGDLAGAINGKPVIRKPRRAKLFYLRHHPEKMPDIRKISKAVTSTRNREQVDP</sequence>
<keyword evidence="3" id="KW-0687">Ribonucleoprotein</keyword>
<gene>
    <name evidence="6" type="ORF">PCASD_15967</name>
    <name evidence="5" type="ORF">PCASD_25354</name>
</gene>
<proteinExistence type="inferred from homology"/>
<evidence type="ECO:0000256" key="3">
    <source>
        <dbReference type="ARBA" id="ARBA00023274"/>
    </source>
</evidence>
<dbReference type="PANTHER" id="PTHR15680">
    <property type="entry name" value="RIBOSOMAL PROTEIN L19"/>
    <property type="match status" value="1"/>
</dbReference>
<comment type="caution">
    <text evidence="5">The sequence shown here is derived from an EMBL/GenBank/DDBJ whole genome shotgun (WGS) entry which is preliminary data.</text>
</comment>
<feature type="region of interest" description="Disordered" evidence="4">
    <location>
        <begin position="70"/>
        <end position="105"/>
    </location>
</feature>
<dbReference type="SUPFAM" id="SSF50104">
    <property type="entry name" value="Translation proteins SH3-like domain"/>
    <property type="match status" value="1"/>
</dbReference>
<reference evidence="5 7" key="1">
    <citation type="submission" date="2017-11" db="EMBL/GenBank/DDBJ databases">
        <title>De novo assembly and phasing of dikaryotic genomes from two isolates of Puccinia coronata f. sp. avenae, the causal agent of oat crown rust.</title>
        <authorList>
            <person name="Miller M.E."/>
            <person name="Zhang Y."/>
            <person name="Omidvar V."/>
            <person name="Sperschneider J."/>
            <person name="Schwessinger B."/>
            <person name="Raley C."/>
            <person name="Palmer J.M."/>
            <person name="Garnica D."/>
            <person name="Upadhyaya N."/>
            <person name="Rathjen J."/>
            <person name="Taylor J.M."/>
            <person name="Park R.F."/>
            <person name="Dodds P.N."/>
            <person name="Hirsch C.D."/>
            <person name="Kianian S.F."/>
            <person name="Figueroa M."/>
        </authorList>
    </citation>
    <scope>NUCLEOTIDE SEQUENCE [LARGE SCALE GENOMIC DNA]</scope>
    <source>
        <strain evidence="5">12SD80</strain>
    </source>
</reference>
<dbReference type="InterPro" id="IPR001857">
    <property type="entry name" value="Ribosomal_bL19"/>
</dbReference>
<organism evidence="5 7">
    <name type="scientific">Puccinia coronata f. sp. avenae</name>
    <dbReference type="NCBI Taxonomy" id="200324"/>
    <lineage>
        <taxon>Eukaryota</taxon>
        <taxon>Fungi</taxon>
        <taxon>Dikarya</taxon>
        <taxon>Basidiomycota</taxon>
        <taxon>Pucciniomycotina</taxon>
        <taxon>Pucciniomycetes</taxon>
        <taxon>Pucciniales</taxon>
        <taxon>Pucciniaceae</taxon>
        <taxon>Puccinia</taxon>
    </lineage>
</organism>